<evidence type="ECO:0000259" key="3">
    <source>
        <dbReference type="Pfam" id="PF08547"/>
    </source>
</evidence>
<gene>
    <name evidence="4" type="ORF">EVA68_02620</name>
</gene>
<protein>
    <submittedName>
        <fullName evidence="4">CIA30 family protein</fullName>
    </submittedName>
</protein>
<dbReference type="PANTHER" id="PTHR13194:SF18">
    <property type="entry name" value="COMPLEX I INTERMEDIATE-ASSOCIATED PROTEIN 30, MITOCHONDRIAL"/>
    <property type="match status" value="1"/>
</dbReference>
<evidence type="ECO:0000256" key="2">
    <source>
        <dbReference type="ARBA" id="ARBA00023186"/>
    </source>
</evidence>
<dbReference type="SUPFAM" id="SSF49785">
    <property type="entry name" value="Galactose-binding domain-like"/>
    <property type="match status" value="1"/>
</dbReference>
<dbReference type="Pfam" id="PF08547">
    <property type="entry name" value="CIA30"/>
    <property type="match status" value="1"/>
</dbReference>
<dbReference type="Proteomes" id="UP000316199">
    <property type="component" value="Unassembled WGS sequence"/>
</dbReference>
<dbReference type="PANTHER" id="PTHR13194">
    <property type="entry name" value="COMPLEX I INTERMEDIATE-ASSOCIATED PROTEIN 30"/>
    <property type="match status" value="1"/>
</dbReference>
<dbReference type="AlphaFoldDB" id="A0A520S380"/>
<organism evidence="4 5">
    <name type="scientific">OM182 bacterium</name>
    <dbReference type="NCBI Taxonomy" id="2510334"/>
    <lineage>
        <taxon>Bacteria</taxon>
        <taxon>Pseudomonadati</taxon>
        <taxon>Pseudomonadota</taxon>
        <taxon>Gammaproteobacteria</taxon>
        <taxon>OMG group</taxon>
        <taxon>OM182 clade</taxon>
    </lineage>
</organism>
<comment type="similarity">
    <text evidence="1">Belongs to the CIA30 family.</text>
</comment>
<dbReference type="GO" id="GO:0032981">
    <property type="term" value="P:mitochondrial respiratory chain complex I assembly"/>
    <property type="evidence" value="ECO:0007669"/>
    <property type="project" value="TreeGrafter"/>
</dbReference>
<comment type="caution">
    <text evidence="4">The sequence shown here is derived from an EMBL/GenBank/DDBJ whole genome shotgun (WGS) entry which is preliminary data.</text>
</comment>
<dbReference type="Gene3D" id="2.60.120.430">
    <property type="entry name" value="Galactose-binding lectin"/>
    <property type="match status" value="1"/>
</dbReference>
<evidence type="ECO:0000256" key="1">
    <source>
        <dbReference type="ARBA" id="ARBA00007884"/>
    </source>
</evidence>
<sequence length="196" mass="22388">MQRITNPKSLIKRKIAMKLLLLLLLFPMSMVSGDTQIEILTAFDNQTPNLRWRAVNDNVMGGRSTGRFKVNDGILTFTGATNTNGGGFASIRSRTRNLSIVDGSEGVHFRVRGDGRTYTFVLETNASRASYWSFFPTVDNEWVDMKIPFSEFWPNWRGMRLSRPDLKTEAIESVGVMIYDKQDGPFQLEMDWIKSY</sequence>
<dbReference type="InterPro" id="IPR013857">
    <property type="entry name" value="NADH-UbQ_OxRdtase-assoc_prot30"/>
</dbReference>
<accession>A0A520S380</accession>
<keyword evidence="2" id="KW-0143">Chaperone</keyword>
<name>A0A520S380_9GAMM</name>
<reference evidence="4 5" key="1">
    <citation type="submission" date="2019-02" db="EMBL/GenBank/DDBJ databases">
        <title>Prokaryotic population dynamics and viral predation in marine succession experiment using metagenomics: the confinement effect.</title>
        <authorList>
            <person name="Haro-Moreno J.M."/>
            <person name="Rodriguez-Valera F."/>
            <person name="Lopez-Perez M."/>
        </authorList>
    </citation>
    <scope>NUCLEOTIDE SEQUENCE [LARGE SCALE GENOMIC DNA]</scope>
    <source>
        <strain evidence="4">MED-G157</strain>
    </source>
</reference>
<evidence type="ECO:0000313" key="4">
    <source>
        <dbReference type="EMBL" id="RZO76932.1"/>
    </source>
</evidence>
<proteinExistence type="inferred from homology"/>
<dbReference type="GO" id="GO:0051082">
    <property type="term" value="F:unfolded protein binding"/>
    <property type="evidence" value="ECO:0007669"/>
    <property type="project" value="TreeGrafter"/>
</dbReference>
<feature type="domain" description="NADH:ubiquinone oxidoreductase intermediate-associated protein 30" evidence="3">
    <location>
        <begin position="43"/>
        <end position="189"/>
    </location>
</feature>
<dbReference type="EMBL" id="SHAG01000006">
    <property type="protein sequence ID" value="RZO76932.1"/>
    <property type="molecule type" value="Genomic_DNA"/>
</dbReference>
<dbReference type="InterPro" id="IPR039131">
    <property type="entry name" value="NDUFAF1"/>
</dbReference>
<evidence type="ECO:0000313" key="5">
    <source>
        <dbReference type="Proteomes" id="UP000316199"/>
    </source>
</evidence>
<dbReference type="InterPro" id="IPR008979">
    <property type="entry name" value="Galactose-bd-like_sf"/>
</dbReference>